<evidence type="ECO:0000313" key="1">
    <source>
        <dbReference type="EMBL" id="MFC6202133.1"/>
    </source>
</evidence>
<dbReference type="InterPro" id="IPR037914">
    <property type="entry name" value="SpoVT-AbrB_sf"/>
</dbReference>
<dbReference type="Proteomes" id="UP001596171">
    <property type="component" value="Unassembled WGS sequence"/>
</dbReference>
<accession>A0ABW1SLC9</accession>
<keyword evidence="2" id="KW-1185">Reference proteome</keyword>
<reference evidence="2" key="1">
    <citation type="journal article" date="2019" name="Int. J. Syst. Evol. Microbiol.">
        <title>The Global Catalogue of Microorganisms (GCM) 10K type strain sequencing project: providing services to taxonomists for standard genome sequencing and annotation.</title>
        <authorList>
            <consortium name="The Broad Institute Genomics Platform"/>
            <consortium name="The Broad Institute Genome Sequencing Center for Infectious Disease"/>
            <person name="Wu L."/>
            <person name="Ma J."/>
        </authorList>
    </citation>
    <scope>NUCLEOTIDE SEQUENCE [LARGE SCALE GENOMIC DNA]</scope>
    <source>
        <strain evidence="2">CCM 8930</strain>
    </source>
</reference>
<name>A0ABW1SLC9_9LACO</name>
<sequence>MKTTIRKFGHSLAVIIPNELNPDLGTKYKIVKLGDTFVLTPLRHDLFANETDWVGFRKSITLVDRDWDG</sequence>
<dbReference type="RefSeq" id="WP_137615471.1">
    <property type="nucleotide sequence ID" value="NZ_BJDI01000003.1"/>
</dbReference>
<organism evidence="1 2">
    <name type="scientific">Lactiplantibacillus nangangensis</name>
    <dbReference type="NCBI Taxonomy" id="2559917"/>
    <lineage>
        <taxon>Bacteria</taxon>
        <taxon>Bacillati</taxon>
        <taxon>Bacillota</taxon>
        <taxon>Bacilli</taxon>
        <taxon>Lactobacillales</taxon>
        <taxon>Lactobacillaceae</taxon>
        <taxon>Lactiplantibacillus</taxon>
    </lineage>
</organism>
<dbReference type="EMBL" id="JBHSSE010000018">
    <property type="protein sequence ID" value="MFC6202133.1"/>
    <property type="molecule type" value="Genomic_DNA"/>
</dbReference>
<gene>
    <name evidence="1" type="ORF">ACFP1L_09660</name>
</gene>
<evidence type="ECO:0000313" key="2">
    <source>
        <dbReference type="Proteomes" id="UP001596171"/>
    </source>
</evidence>
<dbReference type="SUPFAM" id="SSF89447">
    <property type="entry name" value="AbrB/MazE/MraZ-like"/>
    <property type="match status" value="1"/>
</dbReference>
<comment type="caution">
    <text evidence="1">The sequence shown here is derived from an EMBL/GenBank/DDBJ whole genome shotgun (WGS) entry which is preliminary data.</text>
</comment>
<protein>
    <submittedName>
        <fullName evidence="1">Antitoxin MazE</fullName>
    </submittedName>
</protein>
<proteinExistence type="predicted"/>